<dbReference type="SMART" id="SM00318">
    <property type="entry name" value="SNc"/>
    <property type="match status" value="1"/>
</dbReference>
<feature type="domain" description="TNase-like" evidence="5">
    <location>
        <begin position="70"/>
        <end position="202"/>
    </location>
</feature>
<dbReference type="OrthoDB" id="4376109at2"/>
<dbReference type="Pfam" id="PF00565">
    <property type="entry name" value="SNase"/>
    <property type="match status" value="1"/>
</dbReference>
<dbReference type="Gene3D" id="2.40.50.90">
    <property type="match status" value="1"/>
</dbReference>
<keyword evidence="2" id="KW-0255">Endonuclease</keyword>
<dbReference type="SUPFAM" id="SSF50199">
    <property type="entry name" value="Staphylococcal nuclease"/>
    <property type="match status" value="1"/>
</dbReference>
<comment type="caution">
    <text evidence="6">The sequence shown here is derived from an EMBL/GenBank/DDBJ whole genome shotgun (WGS) entry which is preliminary data.</text>
</comment>
<dbReference type="Proteomes" id="UP000799092">
    <property type="component" value="Unassembled WGS sequence"/>
</dbReference>
<reference evidence="6" key="1">
    <citation type="submission" date="2019-11" db="EMBL/GenBank/DDBJ databases">
        <authorList>
            <person name="Li J."/>
        </authorList>
    </citation>
    <scope>NUCLEOTIDE SEQUENCE</scope>
    <source>
        <strain evidence="6">B6B</strain>
    </source>
</reference>
<evidence type="ECO:0000256" key="4">
    <source>
        <dbReference type="SAM" id="MobiDB-lite"/>
    </source>
</evidence>
<evidence type="ECO:0000313" key="7">
    <source>
        <dbReference type="Proteomes" id="UP000799092"/>
    </source>
</evidence>
<name>A0A6A8DEA1_9BACI</name>
<dbReference type="SMART" id="SM00894">
    <property type="entry name" value="Excalibur"/>
    <property type="match status" value="1"/>
</dbReference>
<feature type="region of interest" description="Disordered" evidence="4">
    <location>
        <begin position="16"/>
        <end position="72"/>
    </location>
</feature>
<dbReference type="InterPro" id="IPR002071">
    <property type="entry name" value="Thermonucl_AS"/>
</dbReference>
<evidence type="ECO:0000313" key="6">
    <source>
        <dbReference type="EMBL" id="MRH43884.1"/>
    </source>
</evidence>
<dbReference type="AlphaFoldDB" id="A0A6A8DEA1"/>
<protein>
    <submittedName>
        <fullName evidence="6">Nuclease</fullName>
    </submittedName>
</protein>
<gene>
    <name evidence="6" type="ORF">GH741_14670</name>
</gene>
<dbReference type="PANTHER" id="PTHR12302:SF3">
    <property type="entry name" value="SERINE_THREONINE-PROTEIN KINASE 31"/>
    <property type="match status" value="1"/>
</dbReference>
<feature type="compositionally biased region" description="Polar residues" evidence="4">
    <location>
        <begin position="57"/>
        <end position="71"/>
    </location>
</feature>
<evidence type="ECO:0000256" key="1">
    <source>
        <dbReference type="ARBA" id="ARBA00022722"/>
    </source>
</evidence>
<keyword evidence="3" id="KW-0378">Hydrolase</keyword>
<sequence>MVALIGFSISLVGCASEELNGPSDDKKTSTEIKGSTDVTQEDESTTNEDSGSKAKENSSIQESETPSNPNFVSAKVTRVVDGDTMKINLNGKEETIRLLLVDTPETKAPNTPVQQFGPEASAFAQETLTGKQVQLEYDGPKRDKYDRLLVYLWIGNQTFNEMLLEGGYARLAYVYDPPYTHYKAYMKAQNRAKDGELGIWNLDNYVHEDGFYYQDNESSTTSVNDTYKNCSAVRKANADPIHKGEPGFGSHLDGDGDGIACE</sequence>
<dbReference type="InterPro" id="IPR016071">
    <property type="entry name" value="Staphylococal_nuclease_OB-fold"/>
</dbReference>
<dbReference type="PANTHER" id="PTHR12302">
    <property type="entry name" value="EBNA2 BINDING PROTEIN P100"/>
    <property type="match status" value="1"/>
</dbReference>
<organism evidence="6 7">
    <name type="scientific">Aquibacillus halophilus</name>
    <dbReference type="NCBI Taxonomy" id="930132"/>
    <lineage>
        <taxon>Bacteria</taxon>
        <taxon>Bacillati</taxon>
        <taxon>Bacillota</taxon>
        <taxon>Bacilli</taxon>
        <taxon>Bacillales</taxon>
        <taxon>Bacillaceae</taxon>
        <taxon>Aquibacillus</taxon>
    </lineage>
</organism>
<dbReference type="GO" id="GO:0016787">
    <property type="term" value="F:hydrolase activity"/>
    <property type="evidence" value="ECO:0007669"/>
    <property type="project" value="UniProtKB-KW"/>
</dbReference>
<dbReference type="InterPro" id="IPR008613">
    <property type="entry name" value="Excalibur_Ca-bd_domain"/>
</dbReference>
<dbReference type="InterPro" id="IPR035437">
    <property type="entry name" value="SNase_OB-fold_sf"/>
</dbReference>
<evidence type="ECO:0000256" key="3">
    <source>
        <dbReference type="ARBA" id="ARBA00022801"/>
    </source>
</evidence>
<evidence type="ECO:0000256" key="2">
    <source>
        <dbReference type="ARBA" id="ARBA00022759"/>
    </source>
</evidence>
<dbReference type="GO" id="GO:0004519">
    <property type="term" value="F:endonuclease activity"/>
    <property type="evidence" value="ECO:0007669"/>
    <property type="project" value="UniProtKB-KW"/>
</dbReference>
<keyword evidence="7" id="KW-1185">Reference proteome</keyword>
<evidence type="ECO:0000259" key="5">
    <source>
        <dbReference type="PROSITE" id="PS50830"/>
    </source>
</evidence>
<dbReference type="GO" id="GO:0003676">
    <property type="term" value="F:nucleic acid binding"/>
    <property type="evidence" value="ECO:0007669"/>
    <property type="project" value="InterPro"/>
</dbReference>
<dbReference type="CDD" id="cd00175">
    <property type="entry name" value="SNc"/>
    <property type="match status" value="1"/>
</dbReference>
<dbReference type="PROSITE" id="PS01123">
    <property type="entry name" value="TNASE_1"/>
    <property type="match status" value="1"/>
</dbReference>
<dbReference type="Pfam" id="PF05901">
    <property type="entry name" value="Excalibur"/>
    <property type="match status" value="1"/>
</dbReference>
<dbReference type="PROSITE" id="PS50830">
    <property type="entry name" value="TNASE_3"/>
    <property type="match status" value="1"/>
</dbReference>
<keyword evidence="1" id="KW-0540">Nuclease</keyword>
<proteinExistence type="predicted"/>
<dbReference type="EMBL" id="WJNG01000012">
    <property type="protein sequence ID" value="MRH43884.1"/>
    <property type="molecule type" value="Genomic_DNA"/>
</dbReference>
<accession>A0A6A8DEA1</accession>